<dbReference type="InterPro" id="IPR000014">
    <property type="entry name" value="PAS"/>
</dbReference>
<comment type="caution">
    <text evidence="5">The sequence shown here is derived from an EMBL/GenBank/DDBJ whole genome shotgun (WGS) entry which is preliminary data.</text>
</comment>
<name>A0ABT3FXJ8_9BACT</name>
<dbReference type="Gene3D" id="1.10.10.60">
    <property type="entry name" value="Homeodomain-like"/>
    <property type="match status" value="1"/>
</dbReference>
<dbReference type="Pfam" id="PF08448">
    <property type="entry name" value="PAS_4"/>
    <property type="match status" value="1"/>
</dbReference>
<dbReference type="SUPFAM" id="SSF55785">
    <property type="entry name" value="PYP-like sensor domain (PAS domain)"/>
    <property type="match status" value="1"/>
</dbReference>
<dbReference type="Proteomes" id="UP001165653">
    <property type="component" value="Unassembled WGS sequence"/>
</dbReference>
<dbReference type="InterPro" id="IPR009057">
    <property type="entry name" value="Homeodomain-like_sf"/>
</dbReference>
<organism evidence="5 6">
    <name type="scientific">Luteolibacter rhizosphaerae</name>
    <dbReference type="NCBI Taxonomy" id="2989719"/>
    <lineage>
        <taxon>Bacteria</taxon>
        <taxon>Pseudomonadati</taxon>
        <taxon>Verrucomicrobiota</taxon>
        <taxon>Verrucomicrobiia</taxon>
        <taxon>Verrucomicrobiales</taxon>
        <taxon>Verrucomicrobiaceae</taxon>
        <taxon>Luteolibacter</taxon>
    </lineage>
</organism>
<evidence type="ECO:0000256" key="2">
    <source>
        <dbReference type="ARBA" id="ARBA00023125"/>
    </source>
</evidence>
<dbReference type="Gene3D" id="3.30.450.20">
    <property type="entry name" value="PAS domain"/>
    <property type="match status" value="1"/>
</dbReference>
<accession>A0ABT3FXJ8</accession>
<evidence type="ECO:0000256" key="1">
    <source>
        <dbReference type="ARBA" id="ARBA00023015"/>
    </source>
</evidence>
<proteinExistence type="predicted"/>
<dbReference type="SMART" id="SM00342">
    <property type="entry name" value="HTH_ARAC"/>
    <property type="match status" value="1"/>
</dbReference>
<reference evidence="5" key="1">
    <citation type="submission" date="2022-10" db="EMBL/GenBank/DDBJ databases">
        <title>Luteolibacter sp. GHJ8, whole genome shotgun sequencing project.</title>
        <authorList>
            <person name="Zhao G."/>
            <person name="Shen L."/>
        </authorList>
    </citation>
    <scope>NUCLEOTIDE SEQUENCE</scope>
    <source>
        <strain evidence="5">GHJ8</strain>
    </source>
</reference>
<protein>
    <submittedName>
        <fullName evidence="5">AraC family transcriptional regulator</fullName>
    </submittedName>
</protein>
<dbReference type="InterPro" id="IPR013656">
    <property type="entry name" value="PAS_4"/>
</dbReference>
<dbReference type="RefSeq" id="WP_264510600.1">
    <property type="nucleotide sequence ID" value="NZ_JAPDDR010000001.1"/>
</dbReference>
<dbReference type="InterPro" id="IPR050204">
    <property type="entry name" value="AraC_XylS_family_regulators"/>
</dbReference>
<keyword evidence="3" id="KW-0804">Transcription</keyword>
<dbReference type="SUPFAM" id="SSF46689">
    <property type="entry name" value="Homeodomain-like"/>
    <property type="match status" value="2"/>
</dbReference>
<keyword evidence="2" id="KW-0238">DNA-binding</keyword>
<dbReference type="PROSITE" id="PS01124">
    <property type="entry name" value="HTH_ARAC_FAMILY_2"/>
    <property type="match status" value="1"/>
</dbReference>
<evidence type="ECO:0000256" key="3">
    <source>
        <dbReference type="ARBA" id="ARBA00023163"/>
    </source>
</evidence>
<gene>
    <name evidence="5" type="ORF">OJ996_01920</name>
</gene>
<keyword evidence="1" id="KW-0805">Transcription regulation</keyword>
<dbReference type="PRINTS" id="PR00032">
    <property type="entry name" value="HTHARAC"/>
</dbReference>
<dbReference type="PANTHER" id="PTHR46796">
    <property type="entry name" value="HTH-TYPE TRANSCRIPTIONAL ACTIVATOR RHAS-RELATED"/>
    <property type="match status" value="1"/>
</dbReference>
<dbReference type="PANTHER" id="PTHR46796:SF13">
    <property type="entry name" value="HTH-TYPE TRANSCRIPTIONAL ACTIVATOR RHAS"/>
    <property type="match status" value="1"/>
</dbReference>
<dbReference type="NCBIfam" id="TIGR00229">
    <property type="entry name" value="sensory_box"/>
    <property type="match status" value="1"/>
</dbReference>
<dbReference type="Pfam" id="PF12833">
    <property type="entry name" value="HTH_18"/>
    <property type="match status" value="1"/>
</dbReference>
<keyword evidence="6" id="KW-1185">Reference proteome</keyword>
<dbReference type="InterPro" id="IPR018062">
    <property type="entry name" value="HTH_AraC-typ_CS"/>
</dbReference>
<evidence type="ECO:0000313" key="5">
    <source>
        <dbReference type="EMBL" id="MCW1912311.1"/>
    </source>
</evidence>
<feature type="domain" description="HTH araC/xylS-type" evidence="4">
    <location>
        <begin position="152"/>
        <end position="250"/>
    </location>
</feature>
<dbReference type="InterPro" id="IPR035965">
    <property type="entry name" value="PAS-like_dom_sf"/>
</dbReference>
<evidence type="ECO:0000313" key="6">
    <source>
        <dbReference type="Proteomes" id="UP001165653"/>
    </source>
</evidence>
<evidence type="ECO:0000259" key="4">
    <source>
        <dbReference type="PROSITE" id="PS01124"/>
    </source>
</evidence>
<dbReference type="InterPro" id="IPR018060">
    <property type="entry name" value="HTH_AraC"/>
</dbReference>
<dbReference type="InterPro" id="IPR020449">
    <property type="entry name" value="Tscrpt_reg_AraC-type_HTH"/>
</dbReference>
<dbReference type="EMBL" id="JAPDDR010000001">
    <property type="protein sequence ID" value="MCW1912311.1"/>
    <property type="molecule type" value="Genomic_DNA"/>
</dbReference>
<dbReference type="PROSITE" id="PS00041">
    <property type="entry name" value="HTH_ARAC_FAMILY_1"/>
    <property type="match status" value="1"/>
</dbReference>
<sequence length="254" mass="28232">MRGDKMTPAARLRKSFFESLDGMPPVDSLFDAVPDIVFFVKDAHGRYMAVNGTLAERCGLPDKESAIGLTAEQLFPPPLGEGFASQDKEILKTGQGIRDHLELHLYAGGRRGWCLTFKEPVRAKDGSVVGVCGISRDLHGPHDRQEDFEAMSKAIDHIHKHFEEPLRLPQLAEMAGLSVYQFDQRIRSLFHVTAGQYLVKVRIDAACDRLAQTQEVIAQIALSCGYSDQSAFSRQFKQAVGISPLAYRKKMQGN</sequence>